<reference evidence="2" key="1">
    <citation type="submission" date="2022-11" db="UniProtKB">
        <authorList>
            <consortium name="WormBaseParasite"/>
        </authorList>
    </citation>
    <scope>IDENTIFICATION</scope>
</reference>
<evidence type="ECO:0000313" key="2">
    <source>
        <dbReference type="WBParaSite" id="PS1159_v2.g9098.t1"/>
    </source>
</evidence>
<protein>
    <submittedName>
        <fullName evidence="2">Dynein light chain</fullName>
    </submittedName>
</protein>
<dbReference type="Proteomes" id="UP000887580">
    <property type="component" value="Unplaced"/>
</dbReference>
<sequence length="76" mass="9004">METSLYERIEIKETDMDSNMVKGCVDIVREAKKLFFLDKDVAAYIKDECEKKFGSTWHCVVGKTNLWKFKKQKKNH</sequence>
<evidence type="ECO:0000313" key="1">
    <source>
        <dbReference type="Proteomes" id="UP000887580"/>
    </source>
</evidence>
<organism evidence="1 2">
    <name type="scientific">Panagrolaimus sp. PS1159</name>
    <dbReference type="NCBI Taxonomy" id="55785"/>
    <lineage>
        <taxon>Eukaryota</taxon>
        <taxon>Metazoa</taxon>
        <taxon>Ecdysozoa</taxon>
        <taxon>Nematoda</taxon>
        <taxon>Chromadorea</taxon>
        <taxon>Rhabditida</taxon>
        <taxon>Tylenchina</taxon>
        <taxon>Panagrolaimomorpha</taxon>
        <taxon>Panagrolaimoidea</taxon>
        <taxon>Panagrolaimidae</taxon>
        <taxon>Panagrolaimus</taxon>
    </lineage>
</organism>
<accession>A0AC35GVT1</accession>
<name>A0AC35GVT1_9BILA</name>
<proteinExistence type="predicted"/>
<dbReference type="WBParaSite" id="PS1159_v2.g9098.t1">
    <property type="protein sequence ID" value="PS1159_v2.g9098.t1"/>
    <property type="gene ID" value="PS1159_v2.g9098"/>
</dbReference>